<protein>
    <submittedName>
        <fullName evidence="7">Probable calcium-binding protein CML41</fullName>
    </submittedName>
</protein>
<evidence type="ECO:0000256" key="4">
    <source>
        <dbReference type="SAM" id="MobiDB-lite"/>
    </source>
</evidence>
<evidence type="ECO:0000313" key="7">
    <source>
        <dbReference type="RefSeq" id="XP_015872625.1"/>
    </source>
</evidence>
<dbReference type="PROSITE" id="PS50222">
    <property type="entry name" value="EF_HAND_2"/>
    <property type="match status" value="3"/>
</dbReference>
<name>A0A6P3Z608_ZIZJJ</name>
<dbReference type="Pfam" id="PF13499">
    <property type="entry name" value="EF-hand_7"/>
    <property type="match status" value="2"/>
</dbReference>
<dbReference type="PROSITE" id="PS00018">
    <property type="entry name" value="EF_HAND_1"/>
    <property type="match status" value="2"/>
</dbReference>
<dbReference type="GO" id="GO:0005509">
    <property type="term" value="F:calcium ion binding"/>
    <property type="evidence" value="ECO:0007669"/>
    <property type="project" value="InterPro"/>
</dbReference>
<dbReference type="GeneID" id="107409714"/>
<dbReference type="Proteomes" id="UP001652623">
    <property type="component" value="Chromosome 5"/>
</dbReference>
<proteinExistence type="predicted"/>
<dbReference type="AlphaFoldDB" id="A0A6P3Z608"/>
<accession>A0A6P3Z608</accession>
<dbReference type="PANTHER" id="PTHR10891">
    <property type="entry name" value="EF-HAND CALCIUM-BINDING DOMAIN CONTAINING PROTEIN"/>
    <property type="match status" value="1"/>
</dbReference>
<keyword evidence="1" id="KW-0479">Metal-binding</keyword>
<keyword evidence="6" id="KW-1185">Reference proteome</keyword>
<dbReference type="RefSeq" id="XP_015872625.1">
    <property type="nucleotide sequence ID" value="XM_016017139.4"/>
</dbReference>
<reference evidence="7" key="1">
    <citation type="submission" date="2025-08" db="UniProtKB">
        <authorList>
            <consortium name="RefSeq"/>
        </authorList>
    </citation>
    <scope>IDENTIFICATION</scope>
    <source>
        <tissue evidence="7">Seedling</tissue>
    </source>
</reference>
<feature type="domain" description="EF-hand" evidence="5">
    <location>
        <begin position="79"/>
        <end position="114"/>
    </location>
</feature>
<dbReference type="InterPro" id="IPR039647">
    <property type="entry name" value="EF_hand_pair_protein_CML-like"/>
</dbReference>
<dbReference type="Gene3D" id="1.10.238.10">
    <property type="entry name" value="EF-hand"/>
    <property type="match status" value="2"/>
</dbReference>
<feature type="region of interest" description="Disordered" evidence="4">
    <location>
        <begin position="22"/>
        <end position="46"/>
    </location>
</feature>
<dbReference type="InterPro" id="IPR011992">
    <property type="entry name" value="EF-hand-dom_pair"/>
</dbReference>
<dbReference type="InterPro" id="IPR002048">
    <property type="entry name" value="EF_hand_dom"/>
</dbReference>
<dbReference type="SMART" id="SM00054">
    <property type="entry name" value="EFh"/>
    <property type="match status" value="3"/>
</dbReference>
<evidence type="ECO:0000256" key="2">
    <source>
        <dbReference type="ARBA" id="ARBA00022737"/>
    </source>
</evidence>
<organism evidence="6 7">
    <name type="scientific">Ziziphus jujuba</name>
    <name type="common">Chinese jujube</name>
    <name type="synonym">Ziziphus sativa</name>
    <dbReference type="NCBI Taxonomy" id="326968"/>
    <lineage>
        <taxon>Eukaryota</taxon>
        <taxon>Viridiplantae</taxon>
        <taxon>Streptophyta</taxon>
        <taxon>Embryophyta</taxon>
        <taxon>Tracheophyta</taxon>
        <taxon>Spermatophyta</taxon>
        <taxon>Magnoliopsida</taxon>
        <taxon>eudicotyledons</taxon>
        <taxon>Gunneridae</taxon>
        <taxon>Pentapetalae</taxon>
        <taxon>rosids</taxon>
        <taxon>fabids</taxon>
        <taxon>Rosales</taxon>
        <taxon>Rhamnaceae</taxon>
        <taxon>Paliureae</taxon>
        <taxon>Ziziphus</taxon>
    </lineage>
</organism>
<feature type="domain" description="EF-hand" evidence="5">
    <location>
        <begin position="153"/>
        <end position="185"/>
    </location>
</feature>
<dbReference type="SUPFAM" id="SSF47473">
    <property type="entry name" value="EF-hand"/>
    <property type="match status" value="1"/>
</dbReference>
<dbReference type="InParanoid" id="A0A6P3Z608"/>
<keyword evidence="2" id="KW-0677">Repeat</keyword>
<dbReference type="CDD" id="cd00051">
    <property type="entry name" value="EFh"/>
    <property type="match status" value="2"/>
</dbReference>
<evidence type="ECO:0000256" key="1">
    <source>
        <dbReference type="ARBA" id="ARBA00022723"/>
    </source>
</evidence>
<dbReference type="FunFam" id="1.10.238.10:FF:000001">
    <property type="entry name" value="Calmodulin 1"/>
    <property type="match status" value="1"/>
</dbReference>
<keyword evidence="3" id="KW-0106">Calcium</keyword>
<evidence type="ECO:0000313" key="6">
    <source>
        <dbReference type="Proteomes" id="UP001652623"/>
    </source>
</evidence>
<gene>
    <name evidence="7" type="primary">LOC107409714</name>
</gene>
<dbReference type="KEGG" id="zju:107409714"/>
<dbReference type="InterPro" id="IPR018247">
    <property type="entry name" value="EF_Hand_1_Ca_BS"/>
</dbReference>
<evidence type="ECO:0000256" key="3">
    <source>
        <dbReference type="ARBA" id="ARBA00022837"/>
    </source>
</evidence>
<sequence>MATSPKSPKWFPSHTNFKLSLLPGLRSKSKSKTPPPSPPSSSTKRHELQQVFRHFDTNGDGKISSDELAAYFASIGEPMSTSDAQTVIAEFDENGDSLLEFTEFVKLMEREKETEDGDEDLKRAFEMFEVDKGCGCITPKGLQQMLNRLGDSKSYRDCASMIRAFDLDGNGVLDFHEFHHMMTSH</sequence>
<feature type="domain" description="EF-hand" evidence="5">
    <location>
        <begin position="43"/>
        <end position="78"/>
    </location>
</feature>
<evidence type="ECO:0000259" key="5">
    <source>
        <dbReference type="PROSITE" id="PS50222"/>
    </source>
</evidence>